<protein>
    <submittedName>
        <fullName evidence="1">Uncharacterized protein</fullName>
    </submittedName>
</protein>
<evidence type="ECO:0000313" key="1">
    <source>
        <dbReference type="EnsemblMetazoa" id="AGAP029207-PA"/>
    </source>
</evidence>
<reference evidence="1" key="3">
    <citation type="submission" date="2020-05" db="UniProtKB">
        <authorList>
            <consortium name="EnsemblMetazoa"/>
        </authorList>
    </citation>
    <scope>IDENTIFICATION</scope>
    <source>
        <strain evidence="1">PEST</strain>
    </source>
</reference>
<evidence type="ECO:0000313" key="2">
    <source>
        <dbReference type="Proteomes" id="UP000007062"/>
    </source>
</evidence>
<dbReference type="Proteomes" id="UP000007062">
    <property type="component" value="Chromosome 3L"/>
</dbReference>
<name>A0A3F2YYS7_ANOGA</name>
<reference evidence="1 2" key="1">
    <citation type="journal article" date="2002" name="Science">
        <title>The genome sequence of the malaria mosquito Anopheles gambiae.</title>
        <authorList>
            <person name="Holt R.A."/>
            <person name="Subramanian G.M."/>
            <person name="Halpern A."/>
            <person name="Sutton G.G."/>
            <person name="Charlab R."/>
            <person name="Nusskern D.R."/>
            <person name="Wincker P."/>
            <person name="Clark A.G."/>
            <person name="Ribeiro J.M."/>
            <person name="Wides R."/>
            <person name="Salzberg S.L."/>
            <person name="Loftus B."/>
            <person name="Yandell M."/>
            <person name="Majoros W.H."/>
            <person name="Rusch D.B."/>
            <person name="Lai Z."/>
            <person name="Kraft C.L."/>
            <person name="Abril J.F."/>
            <person name="Anthouard V."/>
            <person name="Arensburger P."/>
            <person name="Atkinson P.W."/>
            <person name="Baden H."/>
            <person name="de Berardinis V."/>
            <person name="Baldwin D."/>
            <person name="Benes V."/>
            <person name="Biedler J."/>
            <person name="Blass C."/>
            <person name="Bolanos R."/>
            <person name="Boscus D."/>
            <person name="Barnstead M."/>
            <person name="Cai S."/>
            <person name="Center A."/>
            <person name="Chaturverdi K."/>
            <person name="Christophides G.K."/>
            <person name="Chrystal M.A."/>
            <person name="Clamp M."/>
            <person name="Cravchik A."/>
            <person name="Curwen V."/>
            <person name="Dana A."/>
            <person name="Delcher A."/>
            <person name="Dew I."/>
            <person name="Evans C.A."/>
            <person name="Flanigan M."/>
            <person name="Grundschober-Freimoser A."/>
            <person name="Friedli L."/>
            <person name="Gu Z."/>
            <person name="Guan P."/>
            <person name="Guigo R."/>
            <person name="Hillenmeyer M.E."/>
            <person name="Hladun S.L."/>
            <person name="Hogan J.R."/>
            <person name="Hong Y.S."/>
            <person name="Hoover J."/>
            <person name="Jaillon O."/>
            <person name="Ke Z."/>
            <person name="Kodira C."/>
            <person name="Kokoza E."/>
            <person name="Koutsos A."/>
            <person name="Letunic I."/>
            <person name="Levitsky A."/>
            <person name="Liang Y."/>
            <person name="Lin J.J."/>
            <person name="Lobo N.F."/>
            <person name="Lopez J.R."/>
            <person name="Malek J.A."/>
            <person name="McIntosh T.C."/>
            <person name="Meister S."/>
            <person name="Miller J."/>
            <person name="Mobarry C."/>
            <person name="Mongin E."/>
            <person name="Murphy S.D."/>
            <person name="O'Brochta D.A."/>
            <person name="Pfannkoch C."/>
            <person name="Qi R."/>
            <person name="Regier M.A."/>
            <person name="Remington K."/>
            <person name="Shao H."/>
            <person name="Sharakhova M.V."/>
            <person name="Sitter C.D."/>
            <person name="Shetty J."/>
            <person name="Smith T.J."/>
            <person name="Strong R."/>
            <person name="Sun J."/>
            <person name="Thomasova D."/>
            <person name="Ton L.Q."/>
            <person name="Topalis P."/>
            <person name="Tu Z."/>
            <person name="Unger M.F."/>
            <person name="Walenz B."/>
            <person name="Wang A."/>
            <person name="Wang J."/>
            <person name="Wang M."/>
            <person name="Wang X."/>
            <person name="Woodford K.J."/>
            <person name="Wortman J.R."/>
            <person name="Wu M."/>
            <person name="Yao A."/>
            <person name="Zdobnov E.M."/>
            <person name="Zhang H."/>
            <person name="Zhao Q."/>
            <person name="Zhao S."/>
            <person name="Zhu S.C."/>
            <person name="Zhimulev I."/>
            <person name="Coluzzi M."/>
            <person name="della Torre A."/>
            <person name="Roth C.W."/>
            <person name="Louis C."/>
            <person name="Kalush F."/>
            <person name="Mural R.J."/>
            <person name="Myers E.W."/>
            <person name="Adams M.D."/>
            <person name="Smith H.O."/>
            <person name="Broder S."/>
            <person name="Gardner M.J."/>
            <person name="Fraser C.M."/>
            <person name="Birney E."/>
            <person name="Bork P."/>
            <person name="Brey P.T."/>
            <person name="Venter J.C."/>
            <person name="Weissenbach J."/>
            <person name="Kafatos F.C."/>
            <person name="Collins F.H."/>
            <person name="Hoffman S.L."/>
        </authorList>
    </citation>
    <scope>NUCLEOTIDE SEQUENCE [LARGE SCALE GENOMIC DNA]</scope>
    <source>
        <strain evidence="1 2">PEST</strain>
    </source>
</reference>
<dbReference type="EMBL" id="AAAB01008848">
    <property type="status" value="NOT_ANNOTATED_CDS"/>
    <property type="molecule type" value="Genomic_DNA"/>
</dbReference>
<sequence>MVALGTLLLLLSLTMLVCMELSSAFRQKLFTPSWSRLYLHPDAPVANYLLTLLRPVCANDNVYQLKFMRFHEDPQANDILSTVLNGLTELSCAHQITMEDDFLEQFMTSKKYFVIFVNNSPADFQAFKSFLSWKVYRFGTARFVVVVFQRYRNINAFGMFRFEEYNRPHNIVVLFYDMRGMFDCVSFEPFMQAVIFHNPERPSFTTLEQLFRRQYHNLQGYELTVYFTRGDQAKRLQRSNRYWYFIDVLSRRINARYRIHTDNLHKWRENKPMDFGIVYDSFQSHPIRRIPLKQFSYHCILSPKSDRIPFIRLLIDPFRWNVWLALLLASELTSFFLQRYGYLRGRTFLSVNFDIFQTFINGPPRTPGAETTAGNCILTGYIYASLILLTVYQSVMTARLSKILFYPEFRTVNEVNRSELPIYVSHYVKKISSLNFSHERAVQYSGRMEDEPTMYHMVIPCDIAEHWSRVRWDVVHLVQERLAPFQDTFVLFYYSPFDELLDFHWTAFIEGDLFRYWTTQNLFNREEDIVPIGGGWKVSSGDTVNAFQVYDLLICWTILGVGVICSIIAFCFETLMVANLKGIFNCIMSTNKRLSAFIKHMLSKCACFKQNHCNILKKGKEDKKRTNISKDKANPQRL</sequence>
<dbReference type="AlphaFoldDB" id="A0A3F2YYS7"/>
<dbReference type="VEuPathDB" id="VectorBase:AGAP029207"/>
<dbReference type="EnsemblMetazoa" id="AGAP029207-RA">
    <property type="protein sequence ID" value="AGAP029207-PA"/>
    <property type="gene ID" value="AGAP029207"/>
</dbReference>
<keyword evidence="2" id="KW-1185">Reference proteome</keyword>
<accession>A0A3F2YYS7</accession>
<dbReference type="VEuPathDB" id="VectorBase:AGAMI1_014068"/>
<organism evidence="1 2">
    <name type="scientific">Anopheles gambiae</name>
    <name type="common">African malaria mosquito</name>
    <dbReference type="NCBI Taxonomy" id="7165"/>
    <lineage>
        <taxon>Eukaryota</taxon>
        <taxon>Metazoa</taxon>
        <taxon>Ecdysozoa</taxon>
        <taxon>Arthropoda</taxon>
        <taxon>Hexapoda</taxon>
        <taxon>Insecta</taxon>
        <taxon>Pterygota</taxon>
        <taxon>Neoptera</taxon>
        <taxon>Endopterygota</taxon>
        <taxon>Diptera</taxon>
        <taxon>Nematocera</taxon>
        <taxon>Culicoidea</taxon>
        <taxon>Culicidae</taxon>
        <taxon>Anophelinae</taxon>
        <taxon>Anopheles</taxon>
    </lineage>
</organism>
<dbReference type="InParanoid" id="A0A3F2YYS7"/>
<reference evidence="1 2" key="2">
    <citation type="journal article" date="2004" name="Trends Parasitol.">
        <title>The Anopheles gambiae genome: an update.</title>
        <authorList>
            <person name="Mongin E."/>
            <person name="Louis C."/>
            <person name="Holt R.A."/>
            <person name="Birney E."/>
            <person name="Collins F.H."/>
        </authorList>
    </citation>
    <scope>NUCLEOTIDE SEQUENCE [LARGE SCALE GENOMIC DNA]</scope>
    <source>
        <strain evidence="1 2">PEST</strain>
    </source>
</reference>
<proteinExistence type="predicted"/>